<name>A0AAW6D1I1_9FIRM</name>
<reference evidence="3" key="1">
    <citation type="submission" date="2023-01" db="EMBL/GenBank/DDBJ databases">
        <title>Human gut microbiome strain richness.</title>
        <authorList>
            <person name="Chen-Liaw A."/>
        </authorList>
    </citation>
    <scope>NUCLEOTIDE SEQUENCE</scope>
    <source>
        <strain evidence="3">1001283st1_G1_1001283B150217_161031</strain>
    </source>
</reference>
<protein>
    <submittedName>
        <fullName evidence="3">Transglutaminase domain-containing protein</fullName>
    </submittedName>
</protein>
<feature type="chain" id="PRO_5043554723" evidence="1">
    <location>
        <begin position="34"/>
        <end position="604"/>
    </location>
</feature>
<evidence type="ECO:0000313" key="3">
    <source>
        <dbReference type="EMBL" id="MDB8004058.1"/>
    </source>
</evidence>
<feature type="signal peptide" evidence="1">
    <location>
        <begin position="1"/>
        <end position="33"/>
    </location>
</feature>
<dbReference type="SMART" id="SM00460">
    <property type="entry name" value="TGc"/>
    <property type="match status" value="1"/>
</dbReference>
<comment type="caution">
    <text evidence="3">The sequence shown here is derived from an EMBL/GenBank/DDBJ whole genome shotgun (WGS) entry which is preliminary data.</text>
</comment>
<dbReference type="InterPro" id="IPR002931">
    <property type="entry name" value="Transglutaminase-like"/>
</dbReference>
<evidence type="ECO:0000256" key="1">
    <source>
        <dbReference type="SAM" id="SignalP"/>
    </source>
</evidence>
<feature type="domain" description="Transglutaminase-like" evidence="2">
    <location>
        <begin position="276"/>
        <end position="337"/>
    </location>
</feature>
<proteinExistence type="predicted"/>
<keyword evidence="1" id="KW-0732">Signal</keyword>
<evidence type="ECO:0000259" key="2">
    <source>
        <dbReference type="SMART" id="SM00460"/>
    </source>
</evidence>
<evidence type="ECO:0000313" key="4">
    <source>
        <dbReference type="Proteomes" id="UP001210809"/>
    </source>
</evidence>
<accession>A0AAW6D1I1</accession>
<gene>
    <name evidence="3" type="ORF">PNE09_08245</name>
</gene>
<dbReference type="Pfam" id="PF01841">
    <property type="entry name" value="Transglut_core"/>
    <property type="match status" value="1"/>
</dbReference>
<dbReference type="AlphaFoldDB" id="A0AAW6D1I1"/>
<sequence>MIIYYHMTQMKRCKIYSALMSVCILLTSCSSGGGSSYETKSEASSNAAVTSVSSVTVTTAPVTTVPVTTAQVTTAPETTKSITTVKPETAAPSASATATAATEKPKWIENKADETLYVTVDCYERTGAYIGAPAGSILKRGSKIAVTATTDTDYYKLKNGRYIHKDYTSRTKPAETAQPASNVPAAGSFEEEVNKVTLKPVRTNTKKLDDLVDRILAKIITKGMTNSQKLKAIYDYIIANSSYEMRIIDYDEMMTFGDNAYLSDEDAITAYYAYLILSDGYGVCDNYSSAFTVLARAVGFDCYSIGGNVAYSGGGYTGHKWNNIKVGNTWYEFDTQIEDKYNELNGYTSYFYYGKVRNSNPTLYIYPENLDEVIGWYKGFRFADPMKCVADITVGDKNLKLRYEQKKSNLEIWGNADYTDDYIKYENKKLPTLTVKLSISEGTAPFDYEVIVSHEKDGTQTYLMDETKFSVKDKSATFSLKLPEYGEYTVEYRMRDSSSREIFKMASVSAYDNSALKGELTVKKETRKDRLDYGNTYVKLNYTGGGKVNCFDCIAYGDEETAYGVFGNDECWFNLKKGKKYLIVASITDSKGKVHDFSKEFTYK</sequence>
<dbReference type="InterPro" id="IPR038765">
    <property type="entry name" value="Papain-like_cys_pep_sf"/>
</dbReference>
<dbReference type="EMBL" id="JAQLXW010000010">
    <property type="protein sequence ID" value="MDB8004058.1"/>
    <property type="molecule type" value="Genomic_DNA"/>
</dbReference>
<dbReference type="Proteomes" id="UP001210809">
    <property type="component" value="Unassembled WGS sequence"/>
</dbReference>
<dbReference type="SUPFAM" id="SSF54001">
    <property type="entry name" value="Cysteine proteinases"/>
    <property type="match status" value="1"/>
</dbReference>
<dbReference type="Gene3D" id="3.10.620.30">
    <property type="match status" value="1"/>
</dbReference>
<organism evidence="3 4">
    <name type="scientific">[Eubacterium] siraeum</name>
    <dbReference type="NCBI Taxonomy" id="39492"/>
    <lineage>
        <taxon>Bacteria</taxon>
        <taxon>Bacillati</taxon>
        <taxon>Bacillota</taxon>
        <taxon>Clostridia</taxon>
        <taxon>Eubacteriales</taxon>
        <taxon>Oscillospiraceae</taxon>
        <taxon>Oscillospiraceae incertae sedis</taxon>
    </lineage>
</organism>